<sequence>LSGYALDTTHTFTYTVAANGDCPGDNESVDIIIYSQPTAGTGSDLPAFCEGDNINGGSVDLTALLTGADPGGTWTDLDGAGVDLTNPTAVNFTGVTANLNPYRFKYTVAANGDCPASDTMVTVTVQDCIVDCGTAFGVFIDDAGTVDSGASRCFRQDGFSRWGWTNFISGFGTYTLELYQGAGKCDLGKGTFVGIVTVSYTQIGATDQGYVNVEYDMEPGYGIDEAHLYIGCELYPKHNGKKTVAPGQYTFVADGLGHIDKWSTETDEITVTGGFYIIAHAVACGEDIPEGSYIPGSPFEEGNFNGGVDPQCKVEVSDFGRVADFTAYPNPFENEINVKYLFEYETDVKIEVFDVKGTLVRASLDRNYVKGSVGRTTIDLSKADNQMYFVRLTTNEGTVVKKIVSSSSLDRQR</sequence>
<evidence type="ECO:0000313" key="3">
    <source>
        <dbReference type="EMBL" id="MFC4723620.1"/>
    </source>
</evidence>
<dbReference type="RefSeq" id="WP_387965228.1">
    <property type="nucleotide sequence ID" value="NZ_JBHSGP010000024.1"/>
</dbReference>
<evidence type="ECO:0000256" key="1">
    <source>
        <dbReference type="ARBA" id="ARBA00022729"/>
    </source>
</evidence>
<dbReference type="InterPro" id="IPR026444">
    <property type="entry name" value="Secre_tail"/>
</dbReference>
<reference evidence="4" key="1">
    <citation type="journal article" date="2019" name="Int. J. Syst. Evol. Microbiol.">
        <title>The Global Catalogue of Microorganisms (GCM) 10K type strain sequencing project: providing services to taxonomists for standard genome sequencing and annotation.</title>
        <authorList>
            <consortium name="The Broad Institute Genomics Platform"/>
            <consortium name="The Broad Institute Genome Sequencing Center for Infectious Disease"/>
            <person name="Wu L."/>
            <person name="Ma J."/>
        </authorList>
    </citation>
    <scope>NUCLEOTIDE SEQUENCE [LARGE SCALE GENOMIC DNA]</scope>
    <source>
        <strain evidence="4">CCUG 63682</strain>
    </source>
</reference>
<dbReference type="Proteomes" id="UP001595953">
    <property type="component" value="Unassembled WGS sequence"/>
</dbReference>
<name>A0ABV9N9H0_9FLAO</name>
<dbReference type="EMBL" id="JBHSGP010000024">
    <property type="protein sequence ID" value="MFC4723620.1"/>
    <property type="molecule type" value="Genomic_DNA"/>
</dbReference>
<dbReference type="Pfam" id="PF18962">
    <property type="entry name" value="Por_Secre_tail"/>
    <property type="match status" value="1"/>
</dbReference>
<dbReference type="NCBIfam" id="TIGR04183">
    <property type="entry name" value="Por_Secre_tail"/>
    <property type="match status" value="1"/>
</dbReference>
<keyword evidence="4" id="KW-1185">Reference proteome</keyword>
<organism evidence="3 4">
    <name type="scientific">Geojedonia litorea</name>
    <dbReference type="NCBI Taxonomy" id="1268269"/>
    <lineage>
        <taxon>Bacteria</taxon>
        <taxon>Pseudomonadati</taxon>
        <taxon>Bacteroidota</taxon>
        <taxon>Flavobacteriia</taxon>
        <taxon>Flavobacteriales</taxon>
        <taxon>Flavobacteriaceae</taxon>
        <taxon>Geojedonia</taxon>
    </lineage>
</organism>
<gene>
    <name evidence="3" type="ORF">ACFO5O_14925</name>
</gene>
<proteinExistence type="predicted"/>
<comment type="caution">
    <text evidence="3">The sequence shown here is derived from an EMBL/GenBank/DDBJ whole genome shotgun (WGS) entry which is preliminary data.</text>
</comment>
<keyword evidence="1" id="KW-0732">Signal</keyword>
<evidence type="ECO:0000259" key="2">
    <source>
        <dbReference type="Pfam" id="PF18962"/>
    </source>
</evidence>
<protein>
    <submittedName>
        <fullName evidence="3">T9SS type A sorting domain-containing protein</fullName>
    </submittedName>
</protein>
<evidence type="ECO:0000313" key="4">
    <source>
        <dbReference type="Proteomes" id="UP001595953"/>
    </source>
</evidence>
<feature type="non-terminal residue" evidence="3">
    <location>
        <position position="1"/>
    </location>
</feature>
<feature type="domain" description="Secretion system C-terminal sorting" evidence="2">
    <location>
        <begin position="328"/>
        <end position="404"/>
    </location>
</feature>
<accession>A0ABV9N9H0</accession>